<dbReference type="GeneID" id="20675489"/>
<dbReference type="Proteomes" id="UP000030671">
    <property type="component" value="Unassembled WGS sequence"/>
</dbReference>
<dbReference type="GO" id="GO:0097363">
    <property type="term" value="F:protein O-acetylglucosaminyltransferase activity"/>
    <property type="evidence" value="ECO:0007669"/>
    <property type="project" value="TreeGrafter"/>
</dbReference>
<keyword evidence="7" id="KW-0325">Glycoprotein</keyword>
<comment type="subcellular location">
    <subcellularLocation>
        <location evidence="1">Membrane</location>
        <topology evidence="1">Single-pass membrane protein</topology>
    </subcellularLocation>
</comment>
<evidence type="ECO:0000313" key="11">
    <source>
        <dbReference type="Proteomes" id="UP000030671"/>
    </source>
</evidence>
<evidence type="ECO:0000256" key="6">
    <source>
        <dbReference type="ARBA" id="ARBA00023136"/>
    </source>
</evidence>
<organism evidence="10 11">
    <name type="scientific">Heterobasidion irregulare (strain TC 32-1)</name>
    <dbReference type="NCBI Taxonomy" id="747525"/>
    <lineage>
        <taxon>Eukaryota</taxon>
        <taxon>Fungi</taxon>
        <taxon>Dikarya</taxon>
        <taxon>Basidiomycota</taxon>
        <taxon>Agaricomycotina</taxon>
        <taxon>Agaricomycetes</taxon>
        <taxon>Russulales</taxon>
        <taxon>Bondarzewiaceae</taxon>
        <taxon>Heterobasidion</taxon>
        <taxon>Heterobasidion annosum species complex</taxon>
    </lineage>
</organism>
<gene>
    <name evidence="10" type="ORF">HETIRDRAFT_442803</name>
</gene>
<dbReference type="InParanoid" id="W4JQ85"/>
<dbReference type="PANTHER" id="PTHR20961:SF38">
    <property type="entry name" value="PROTEIN O-LINKED-MANNOSE BETA-1,4-N-ACETYLGLUCOSAMINYLTRANSFERASE 2"/>
    <property type="match status" value="1"/>
</dbReference>
<evidence type="ECO:0000256" key="4">
    <source>
        <dbReference type="ARBA" id="ARBA00022692"/>
    </source>
</evidence>
<evidence type="ECO:0000313" key="10">
    <source>
        <dbReference type="EMBL" id="ETW75041.1"/>
    </source>
</evidence>
<reference evidence="10 11" key="1">
    <citation type="journal article" date="2012" name="New Phytol.">
        <title>Insight into trade-off between wood decay and parasitism from the genome of a fungal forest pathogen.</title>
        <authorList>
            <person name="Olson A."/>
            <person name="Aerts A."/>
            <person name="Asiegbu F."/>
            <person name="Belbahri L."/>
            <person name="Bouzid O."/>
            <person name="Broberg A."/>
            <person name="Canback B."/>
            <person name="Coutinho P.M."/>
            <person name="Cullen D."/>
            <person name="Dalman K."/>
            <person name="Deflorio G."/>
            <person name="van Diepen L.T."/>
            <person name="Dunand C."/>
            <person name="Duplessis S."/>
            <person name="Durling M."/>
            <person name="Gonthier P."/>
            <person name="Grimwood J."/>
            <person name="Fossdal C.G."/>
            <person name="Hansson D."/>
            <person name="Henrissat B."/>
            <person name="Hietala A."/>
            <person name="Himmelstrand K."/>
            <person name="Hoffmeister D."/>
            <person name="Hogberg N."/>
            <person name="James T.Y."/>
            <person name="Karlsson M."/>
            <person name="Kohler A."/>
            <person name="Kues U."/>
            <person name="Lee Y.H."/>
            <person name="Lin Y.C."/>
            <person name="Lind M."/>
            <person name="Lindquist E."/>
            <person name="Lombard V."/>
            <person name="Lucas S."/>
            <person name="Lunden K."/>
            <person name="Morin E."/>
            <person name="Murat C."/>
            <person name="Park J."/>
            <person name="Raffaello T."/>
            <person name="Rouze P."/>
            <person name="Salamov A."/>
            <person name="Schmutz J."/>
            <person name="Solheim H."/>
            <person name="Stahlberg J."/>
            <person name="Velez H."/>
            <person name="de Vries R.P."/>
            <person name="Wiebenga A."/>
            <person name="Woodward S."/>
            <person name="Yakovlev I."/>
            <person name="Garbelotto M."/>
            <person name="Martin F."/>
            <person name="Grigoriev I.V."/>
            <person name="Stenlid J."/>
        </authorList>
    </citation>
    <scope>NUCLEOTIDE SEQUENCE [LARGE SCALE GENOMIC DNA]</scope>
    <source>
        <strain evidence="10 11">TC 32-1</strain>
    </source>
</reference>
<dbReference type="KEGG" id="hir:HETIRDRAFT_442803"/>
<keyword evidence="8" id="KW-0732">Signal</keyword>
<name>W4JQ85_HETIT</name>
<dbReference type="InterPro" id="IPR049625">
    <property type="entry name" value="Glyco_transf_61_cat"/>
</dbReference>
<feature type="signal peptide" evidence="8">
    <location>
        <begin position="1"/>
        <end position="31"/>
    </location>
</feature>
<dbReference type="GO" id="GO:0005783">
    <property type="term" value="C:endoplasmic reticulum"/>
    <property type="evidence" value="ECO:0007669"/>
    <property type="project" value="TreeGrafter"/>
</dbReference>
<keyword evidence="3" id="KW-0808">Transferase</keyword>
<dbReference type="eggNOG" id="ENOG502RV66">
    <property type="taxonomic scope" value="Eukaryota"/>
</dbReference>
<keyword evidence="11" id="KW-1185">Reference proteome</keyword>
<feature type="domain" description="Glycosyltransferase 61 catalytic" evidence="9">
    <location>
        <begin position="281"/>
        <end position="386"/>
    </location>
</feature>
<dbReference type="GO" id="GO:0016020">
    <property type="term" value="C:membrane"/>
    <property type="evidence" value="ECO:0007669"/>
    <property type="project" value="UniProtKB-SubCell"/>
</dbReference>
<protein>
    <recommendedName>
        <fullName evidence="9">Glycosyltransferase 61 catalytic domain-containing protein</fullName>
    </recommendedName>
</protein>
<evidence type="ECO:0000256" key="8">
    <source>
        <dbReference type="SAM" id="SignalP"/>
    </source>
</evidence>
<keyword evidence="6" id="KW-0472">Membrane</keyword>
<dbReference type="InterPro" id="IPR007657">
    <property type="entry name" value="Glycosyltransferase_61"/>
</dbReference>
<dbReference type="EMBL" id="KI925467">
    <property type="protein sequence ID" value="ETW75041.1"/>
    <property type="molecule type" value="Genomic_DNA"/>
</dbReference>
<keyword evidence="5" id="KW-1133">Transmembrane helix</keyword>
<dbReference type="OrthoDB" id="529273at2759"/>
<dbReference type="PANTHER" id="PTHR20961">
    <property type="entry name" value="GLYCOSYLTRANSFERASE"/>
    <property type="match status" value="1"/>
</dbReference>
<accession>W4JQ85</accession>
<proteinExistence type="predicted"/>
<evidence type="ECO:0000256" key="7">
    <source>
        <dbReference type="ARBA" id="ARBA00023180"/>
    </source>
</evidence>
<keyword evidence="2" id="KW-0328">Glycosyltransferase</keyword>
<evidence type="ECO:0000256" key="2">
    <source>
        <dbReference type="ARBA" id="ARBA00022676"/>
    </source>
</evidence>
<sequence length="466" mass="52430">MGSNAPTHREFLLVALLLAFLLFFFKNNGSGDPYASLSEVADDLVSTFSEKSIPSVPSNARLSWNSGSVPQTKIISHVPGWTLLDKMYVLNGTVYIVTDQPDIVPDRKFITSTGVDIGNSREEVQARLPTDRDMRIISPEEAKKLFGTGANRVEGLTWLANDPRQFITHYYHWSAELFFGFWRAYSALDPLIPETGRTALPPPRRMLFTHLDAEHWRDYASMNQYVLRTTFPAASMEFSADWADRAAMGTPFVFDRVLFADRAAAINGDNFGKTQRTASEAFVLPASAHWWSTVRNSVIEASGLNASPVITYISRQNWPRRKLIQSDDDVLVEELYKLQDQYGYEVNVVSMDQMSRVEQLQLAGRTTIMMGVHGNGLTSLLWMKPSPRSTVMEFFYPGGFAHDYEYTTRALGMVHYGFWGSSIFTSPDTPPVAYPEGFQGNEIPIDGREVARLCHERLSLADEADD</sequence>
<keyword evidence="4" id="KW-0812">Transmembrane</keyword>
<dbReference type="GO" id="GO:0035269">
    <property type="term" value="P:protein O-linked glycosylation via mannose"/>
    <property type="evidence" value="ECO:0007669"/>
    <property type="project" value="TreeGrafter"/>
</dbReference>
<feature type="chain" id="PRO_5004843821" description="Glycosyltransferase 61 catalytic domain-containing protein" evidence="8">
    <location>
        <begin position="32"/>
        <end position="466"/>
    </location>
</feature>
<evidence type="ECO:0000256" key="1">
    <source>
        <dbReference type="ARBA" id="ARBA00004167"/>
    </source>
</evidence>
<dbReference type="Pfam" id="PF04577">
    <property type="entry name" value="Glyco_transf_61"/>
    <property type="match status" value="1"/>
</dbReference>
<evidence type="ECO:0000256" key="5">
    <source>
        <dbReference type="ARBA" id="ARBA00022989"/>
    </source>
</evidence>
<dbReference type="RefSeq" id="XP_009553489.1">
    <property type="nucleotide sequence ID" value="XM_009555194.1"/>
</dbReference>
<dbReference type="HOGENOM" id="CLU_033167_0_0_1"/>
<evidence type="ECO:0000256" key="3">
    <source>
        <dbReference type="ARBA" id="ARBA00022679"/>
    </source>
</evidence>
<dbReference type="AlphaFoldDB" id="W4JQ85"/>
<evidence type="ECO:0000259" key="9">
    <source>
        <dbReference type="Pfam" id="PF04577"/>
    </source>
</evidence>